<evidence type="ECO:0000313" key="1">
    <source>
        <dbReference type="EMBL" id="KIK08072.1"/>
    </source>
</evidence>
<dbReference type="Proteomes" id="UP000054477">
    <property type="component" value="Unassembled WGS sequence"/>
</dbReference>
<accession>A0A0C9YCL3</accession>
<proteinExistence type="predicted"/>
<reference evidence="1 2" key="1">
    <citation type="submission" date="2014-04" db="EMBL/GenBank/DDBJ databases">
        <authorList>
            <consortium name="DOE Joint Genome Institute"/>
            <person name="Kuo A."/>
            <person name="Kohler A."/>
            <person name="Nagy L.G."/>
            <person name="Floudas D."/>
            <person name="Copeland A."/>
            <person name="Barry K.W."/>
            <person name="Cichocki N."/>
            <person name="Veneault-Fourrey C."/>
            <person name="LaButti K."/>
            <person name="Lindquist E.A."/>
            <person name="Lipzen A."/>
            <person name="Lundell T."/>
            <person name="Morin E."/>
            <person name="Murat C."/>
            <person name="Sun H."/>
            <person name="Tunlid A."/>
            <person name="Henrissat B."/>
            <person name="Grigoriev I.V."/>
            <person name="Hibbett D.S."/>
            <person name="Martin F."/>
            <person name="Nordberg H.P."/>
            <person name="Cantor M.N."/>
            <person name="Hua S.X."/>
        </authorList>
    </citation>
    <scope>NUCLEOTIDE SEQUENCE [LARGE SCALE GENOMIC DNA]</scope>
    <source>
        <strain evidence="1 2">LaAM-08-1</strain>
    </source>
</reference>
<reference evidence="2" key="2">
    <citation type="submission" date="2015-01" db="EMBL/GenBank/DDBJ databases">
        <title>Evolutionary Origins and Diversification of the Mycorrhizal Mutualists.</title>
        <authorList>
            <consortium name="DOE Joint Genome Institute"/>
            <consortium name="Mycorrhizal Genomics Consortium"/>
            <person name="Kohler A."/>
            <person name="Kuo A."/>
            <person name="Nagy L.G."/>
            <person name="Floudas D."/>
            <person name="Copeland A."/>
            <person name="Barry K.W."/>
            <person name="Cichocki N."/>
            <person name="Veneault-Fourrey C."/>
            <person name="LaButti K."/>
            <person name="Lindquist E.A."/>
            <person name="Lipzen A."/>
            <person name="Lundell T."/>
            <person name="Morin E."/>
            <person name="Murat C."/>
            <person name="Riley R."/>
            <person name="Ohm R."/>
            <person name="Sun H."/>
            <person name="Tunlid A."/>
            <person name="Henrissat B."/>
            <person name="Grigoriev I.V."/>
            <person name="Hibbett D.S."/>
            <person name="Martin F."/>
        </authorList>
    </citation>
    <scope>NUCLEOTIDE SEQUENCE [LARGE SCALE GENOMIC DNA]</scope>
    <source>
        <strain evidence="2">LaAM-08-1</strain>
    </source>
</reference>
<keyword evidence="2" id="KW-1185">Reference proteome</keyword>
<dbReference type="EMBL" id="KN838544">
    <property type="protein sequence ID" value="KIK08072.1"/>
    <property type="molecule type" value="Genomic_DNA"/>
</dbReference>
<sequence>MASYMTGKSPISVERKPPRTVLNTGYKCERRLAFNLVLNRIPHSKILLHSNPKSTFDLMHLMLNARRRYLDRMAATEAIPSIGVVLFLLRPGEMI</sequence>
<name>A0A0C9YCL3_9AGAR</name>
<evidence type="ECO:0000313" key="2">
    <source>
        <dbReference type="Proteomes" id="UP000054477"/>
    </source>
</evidence>
<protein>
    <submittedName>
        <fullName evidence="1">Uncharacterized protein</fullName>
    </submittedName>
</protein>
<gene>
    <name evidence="1" type="ORF">K443DRAFT_609214</name>
</gene>
<dbReference type="AlphaFoldDB" id="A0A0C9YCL3"/>
<dbReference type="HOGENOM" id="CLU_2373137_0_0_1"/>
<organism evidence="1 2">
    <name type="scientific">Laccaria amethystina LaAM-08-1</name>
    <dbReference type="NCBI Taxonomy" id="1095629"/>
    <lineage>
        <taxon>Eukaryota</taxon>
        <taxon>Fungi</taxon>
        <taxon>Dikarya</taxon>
        <taxon>Basidiomycota</taxon>
        <taxon>Agaricomycotina</taxon>
        <taxon>Agaricomycetes</taxon>
        <taxon>Agaricomycetidae</taxon>
        <taxon>Agaricales</taxon>
        <taxon>Agaricineae</taxon>
        <taxon>Hydnangiaceae</taxon>
        <taxon>Laccaria</taxon>
    </lineage>
</organism>